<dbReference type="KEGG" id="tpx:Turpa_0145"/>
<dbReference type="Pfam" id="PF07614">
    <property type="entry name" value="DUF1577"/>
    <property type="match status" value="1"/>
</dbReference>
<name>I4B0K0_TURPD</name>
<accession>I4B0K0</accession>
<dbReference type="RefSeq" id="WP_014801328.1">
    <property type="nucleotide sequence ID" value="NC_018020.1"/>
</dbReference>
<evidence type="ECO:0008006" key="3">
    <source>
        <dbReference type="Google" id="ProtNLM"/>
    </source>
</evidence>
<evidence type="ECO:0000313" key="2">
    <source>
        <dbReference type="Proteomes" id="UP000006048"/>
    </source>
</evidence>
<protein>
    <recommendedName>
        <fullName evidence="3">DUF1577 domain-containing protein</fullName>
    </recommendedName>
</protein>
<dbReference type="AlphaFoldDB" id="I4B0K0"/>
<dbReference type="STRING" id="869212.Turpa_0145"/>
<gene>
    <name evidence="1" type="ordered locus">Turpa_0145</name>
</gene>
<sequence length="375" mass="43101">MSVFKERAERRYQIIEDQAKMPGMLRQYAAGKTYMIKGFYEKIEVKVLDFKDPNCLIIDSLRDLEGELTLYHTFNKQLEIVGAISDKLPGNQYKFSVAHVKIAANERKSARYAMSSDLVVVNNIRAARNTINASLFNVPTSVKIHLEKFQQRLKDFADEVKVKIFEKDDEKTELVRKTMKILMIHDTQDLLSYMPEDTDGFVDYREHLNTEIGTVMEDYRKKKIVSEMIVPIIYLGHDGASIPLGFIQLISHEKKLGIDTALELKMLAFEMVDQMRDSNTMLINKRQSIADISRGGMRLVVTDPELKKFLVHQKGFSFDVIFKLQQPITVFTQICYTGYTPQDDLAIGVAIKGFSSRKGESDRYHQYIDNLAKTP</sequence>
<reference evidence="1 2" key="1">
    <citation type="submission" date="2012-06" db="EMBL/GenBank/DDBJ databases">
        <title>The complete chromosome of genome of Turneriella parva DSM 21527.</title>
        <authorList>
            <consortium name="US DOE Joint Genome Institute (JGI-PGF)"/>
            <person name="Lucas S."/>
            <person name="Han J."/>
            <person name="Lapidus A."/>
            <person name="Bruce D."/>
            <person name="Goodwin L."/>
            <person name="Pitluck S."/>
            <person name="Peters L."/>
            <person name="Kyrpides N."/>
            <person name="Mavromatis K."/>
            <person name="Ivanova N."/>
            <person name="Mikhailova N."/>
            <person name="Chertkov O."/>
            <person name="Detter J.C."/>
            <person name="Tapia R."/>
            <person name="Han C."/>
            <person name="Land M."/>
            <person name="Hauser L."/>
            <person name="Markowitz V."/>
            <person name="Cheng J.-F."/>
            <person name="Hugenholtz P."/>
            <person name="Woyke T."/>
            <person name="Wu D."/>
            <person name="Gronow S."/>
            <person name="Wellnitz S."/>
            <person name="Brambilla E."/>
            <person name="Klenk H.-P."/>
            <person name="Eisen J.A."/>
        </authorList>
    </citation>
    <scope>NUCLEOTIDE SEQUENCE [LARGE SCALE GENOMIC DNA]</scope>
    <source>
        <strain evidence="2">ATCC BAA-1111 / DSM 21527 / NCTC 11395 / H</strain>
    </source>
</reference>
<dbReference type="OrthoDB" id="337669at2"/>
<proteinExistence type="predicted"/>
<organism evidence="1 2">
    <name type="scientific">Turneriella parva (strain ATCC BAA-1111 / DSM 21527 / NCTC 11395 / H)</name>
    <name type="common">Leptospira parva</name>
    <dbReference type="NCBI Taxonomy" id="869212"/>
    <lineage>
        <taxon>Bacteria</taxon>
        <taxon>Pseudomonadati</taxon>
        <taxon>Spirochaetota</taxon>
        <taxon>Spirochaetia</taxon>
        <taxon>Leptospirales</taxon>
        <taxon>Leptospiraceae</taxon>
        <taxon>Turneriella</taxon>
    </lineage>
</organism>
<dbReference type="EMBL" id="CP002959">
    <property type="protein sequence ID" value="AFM10807.1"/>
    <property type="molecule type" value="Genomic_DNA"/>
</dbReference>
<dbReference type="InterPro" id="IPR011471">
    <property type="entry name" value="DUF1577"/>
</dbReference>
<dbReference type="Proteomes" id="UP000006048">
    <property type="component" value="Chromosome"/>
</dbReference>
<dbReference type="HOGENOM" id="CLU_747624_0_0_12"/>
<keyword evidence="2" id="KW-1185">Reference proteome</keyword>
<evidence type="ECO:0000313" key="1">
    <source>
        <dbReference type="EMBL" id="AFM10807.1"/>
    </source>
</evidence>